<feature type="compositionally biased region" description="Low complexity" evidence="1">
    <location>
        <begin position="436"/>
        <end position="450"/>
    </location>
</feature>
<feature type="transmembrane region" description="Helical" evidence="2">
    <location>
        <begin position="204"/>
        <end position="226"/>
    </location>
</feature>
<feature type="transmembrane region" description="Helical" evidence="2">
    <location>
        <begin position="247"/>
        <end position="264"/>
    </location>
</feature>
<keyword evidence="2" id="KW-0472">Membrane</keyword>
<feature type="region of interest" description="Disordered" evidence="1">
    <location>
        <begin position="396"/>
        <end position="465"/>
    </location>
</feature>
<reference evidence="3" key="1">
    <citation type="submission" date="2021-01" db="EMBL/GenBank/DDBJ databases">
        <authorList>
            <person name="Corre E."/>
            <person name="Pelletier E."/>
            <person name="Niang G."/>
            <person name="Scheremetjew M."/>
            <person name="Finn R."/>
            <person name="Kale V."/>
            <person name="Holt S."/>
            <person name="Cochrane G."/>
            <person name="Meng A."/>
            <person name="Brown T."/>
            <person name="Cohen L."/>
        </authorList>
    </citation>
    <scope>NUCLEOTIDE SEQUENCE</scope>
    <source>
        <strain evidence="3">RCC1130</strain>
    </source>
</reference>
<feature type="transmembrane region" description="Helical" evidence="2">
    <location>
        <begin position="97"/>
        <end position="122"/>
    </location>
</feature>
<name>A0A7S0P6J9_9EUKA</name>
<feature type="transmembrane region" description="Helical" evidence="2">
    <location>
        <begin position="20"/>
        <end position="45"/>
    </location>
</feature>
<evidence type="ECO:0000313" key="3">
    <source>
        <dbReference type="EMBL" id="CAD8553791.1"/>
    </source>
</evidence>
<feature type="transmembrane region" description="Helical" evidence="2">
    <location>
        <begin position="57"/>
        <end position="77"/>
    </location>
</feature>
<evidence type="ECO:0000256" key="1">
    <source>
        <dbReference type="SAM" id="MobiDB-lite"/>
    </source>
</evidence>
<dbReference type="AlphaFoldDB" id="A0A7S0P6J9"/>
<protein>
    <submittedName>
        <fullName evidence="3">Uncharacterized protein</fullName>
    </submittedName>
</protein>
<dbReference type="EMBL" id="HBER01058235">
    <property type="protein sequence ID" value="CAD8553791.1"/>
    <property type="molecule type" value="Transcribed_RNA"/>
</dbReference>
<proteinExistence type="predicted"/>
<organism evidence="3">
    <name type="scientific">Calcidiscus leptoporus</name>
    <dbReference type="NCBI Taxonomy" id="127549"/>
    <lineage>
        <taxon>Eukaryota</taxon>
        <taxon>Haptista</taxon>
        <taxon>Haptophyta</taxon>
        <taxon>Prymnesiophyceae</taxon>
        <taxon>Coccolithales</taxon>
        <taxon>Calcidiscaceae</taxon>
        <taxon>Calcidiscus</taxon>
    </lineage>
</organism>
<sequence>MATIPENIEGLPESERETAFSVLNVIEVCAVGALIVLVGMACMYVARISTRGRGLAVLRQVLGIVLVLWAVGTLLAHPAPWEVASFAFRLRSNEHDFVCWLSTLMVQGFFEPCALLLIAGLIRRRSRLAELQPAYGLIGRAMLLSAPFLLIQAVVVALGEFEAENTLLRPRPVEREDADEANRDAAGSGETAGLLGWWRDEGCAVSIASVIVEAVFVLPFLVAWSLACLRLVRLLRNTKIKRRLQRLHLTFTLMPLMLLCLRISRLIFPSRFEVTRRLAHDFELILVILGSAVCTHSLIWRPVREWSKARPGPIEPAIAELGLCEAQRRASPQPLPPPNGVEPVGVQMNCVGGAMLTSSVPQESPPAVVGTGRAERVVASERAGVCAPALSGLAETPSNATLSQTGTASGHSETPPSNRPSARGSSVHAERPTQTDSSSGADSGSDASSGSDEEGALAPPSRERV</sequence>
<keyword evidence="2" id="KW-0812">Transmembrane</keyword>
<feature type="transmembrane region" description="Helical" evidence="2">
    <location>
        <begin position="284"/>
        <end position="300"/>
    </location>
</feature>
<feature type="compositionally biased region" description="Polar residues" evidence="1">
    <location>
        <begin position="396"/>
        <end position="424"/>
    </location>
</feature>
<keyword evidence="2" id="KW-1133">Transmembrane helix</keyword>
<feature type="transmembrane region" description="Helical" evidence="2">
    <location>
        <begin position="134"/>
        <end position="158"/>
    </location>
</feature>
<accession>A0A7S0P6J9</accession>
<gene>
    <name evidence="3" type="ORF">CLEP1334_LOCUS29082</name>
</gene>
<dbReference type="PANTHER" id="PTHR34116">
    <property type="entry name" value="PLASMINOGEN ACTIVATOR INHIBITOR"/>
    <property type="match status" value="1"/>
</dbReference>
<evidence type="ECO:0000256" key="2">
    <source>
        <dbReference type="SAM" id="Phobius"/>
    </source>
</evidence>
<dbReference type="PANTHER" id="PTHR34116:SF2">
    <property type="entry name" value="THH1_TOM1_TOM3 DOMAIN-CONTAINING PROTEIN"/>
    <property type="match status" value="1"/>
</dbReference>